<sequence length="113" mass="11304">MLATVSSGAIFGAVPAHGPVATGSAECCVCPLCRVIAAMRDPNPEFAERVATGAGDFAAGVASLLRSLSTPQPSGPPEGGASAPEPATPDSGSRDDEEDVWRAATRASHYPGP</sequence>
<evidence type="ECO:0000313" key="2">
    <source>
        <dbReference type="EMBL" id="GFJ85735.1"/>
    </source>
</evidence>
<feature type="region of interest" description="Disordered" evidence="1">
    <location>
        <begin position="66"/>
        <end position="113"/>
    </location>
</feature>
<dbReference type="Proteomes" id="UP000482800">
    <property type="component" value="Unassembled WGS sequence"/>
</dbReference>
<evidence type="ECO:0000256" key="1">
    <source>
        <dbReference type="SAM" id="MobiDB-lite"/>
    </source>
</evidence>
<dbReference type="AlphaFoldDB" id="A0A6V8KYZ6"/>
<gene>
    <name evidence="2" type="ORF">Phou_099150</name>
</gene>
<reference evidence="2 3" key="2">
    <citation type="submission" date="2020-03" db="EMBL/GenBank/DDBJ databases">
        <authorList>
            <person name="Ichikawa N."/>
            <person name="Kimura A."/>
            <person name="Kitahashi Y."/>
            <person name="Uohara A."/>
        </authorList>
    </citation>
    <scope>NUCLEOTIDE SEQUENCE [LARGE SCALE GENOMIC DNA]</scope>
    <source>
        <strain evidence="2 3">NBRC 108639</strain>
    </source>
</reference>
<keyword evidence="3" id="KW-1185">Reference proteome</keyword>
<protein>
    <submittedName>
        <fullName evidence="2">Uncharacterized protein</fullName>
    </submittedName>
</protein>
<organism evidence="2 3">
    <name type="scientific">Phytohabitans houttuyneae</name>
    <dbReference type="NCBI Taxonomy" id="1076126"/>
    <lineage>
        <taxon>Bacteria</taxon>
        <taxon>Bacillati</taxon>
        <taxon>Actinomycetota</taxon>
        <taxon>Actinomycetes</taxon>
        <taxon>Micromonosporales</taxon>
        <taxon>Micromonosporaceae</taxon>
    </lineage>
</organism>
<comment type="caution">
    <text evidence="2">The sequence shown here is derived from an EMBL/GenBank/DDBJ whole genome shotgun (WGS) entry which is preliminary data.</text>
</comment>
<name>A0A6V8KYZ6_9ACTN</name>
<proteinExistence type="predicted"/>
<evidence type="ECO:0000313" key="3">
    <source>
        <dbReference type="Proteomes" id="UP000482800"/>
    </source>
</evidence>
<dbReference type="EMBL" id="BLPF01000004">
    <property type="protein sequence ID" value="GFJ85735.1"/>
    <property type="molecule type" value="Genomic_DNA"/>
</dbReference>
<accession>A0A6V8KYZ6</accession>
<reference evidence="2 3" key="1">
    <citation type="submission" date="2020-03" db="EMBL/GenBank/DDBJ databases">
        <title>Whole genome shotgun sequence of Phytohabitans houttuyneae NBRC 108639.</title>
        <authorList>
            <person name="Komaki H."/>
            <person name="Tamura T."/>
        </authorList>
    </citation>
    <scope>NUCLEOTIDE SEQUENCE [LARGE SCALE GENOMIC DNA]</scope>
    <source>
        <strain evidence="2 3">NBRC 108639</strain>
    </source>
</reference>